<feature type="region of interest" description="Disordered" evidence="5">
    <location>
        <begin position="154"/>
        <end position="193"/>
    </location>
</feature>
<evidence type="ECO:0000313" key="8">
    <source>
        <dbReference type="EMBL" id="KAH7640665.1"/>
    </source>
</evidence>
<feature type="domain" description="Lipase" evidence="7">
    <location>
        <begin position="122"/>
        <end position="458"/>
    </location>
</feature>
<dbReference type="InterPro" id="IPR000734">
    <property type="entry name" value="TAG_lipase"/>
</dbReference>
<dbReference type="Proteomes" id="UP000828236">
    <property type="component" value="Unassembled WGS sequence"/>
</dbReference>
<feature type="signal peptide" evidence="6">
    <location>
        <begin position="1"/>
        <end position="19"/>
    </location>
</feature>
<protein>
    <submittedName>
        <fullName evidence="8">Lipase-like protein</fullName>
    </submittedName>
</protein>
<gene>
    <name evidence="8" type="ORF">HUG17_8134</name>
</gene>
<dbReference type="FunFam" id="3.40.50.1820:FF:000288">
    <property type="entry name" value="Pancreatic triacylglycerol lipase"/>
    <property type="match status" value="1"/>
</dbReference>
<name>A0A9D4NWP6_DERFA</name>
<dbReference type="AlphaFoldDB" id="A0A9D4NWP6"/>
<dbReference type="Gene3D" id="3.40.50.1820">
    <property type="entry name" value="alpha/beta hydrolase"/>
    <property type="match status" value="1"/>
</dbReference>
<proteinExistence type="inferred from homology"/>
<feature type="compositionally biased region" description="Low complexity" evidence="5">
    <location>
        <begin position="684"/>
        <end position="698"/>
    </location>
</feature>
<evidence type="ECO:0000256" key="2">
    <source>
        <dbReference type="ARBA" id="ARBA00010701"/>
    </source>
</evidence>
<accession>A0A9D4NWP6</accession>
<feature type="compositionally biased region" description="Acidic residues" evidence="5">
    <location>
        <begin position="167"/>
        <end position="180"/>
    </location>
</feature>
<dbReference type="EMBL" id="SDOV01000005">
    <property type="protein sequence ID" value="KAH7640665.1"/>
    <property type="molecule type" value="Genomic_DNA"/>
</dbReference>
<evidence type="ECO:0000256" key="4">
    <source>
        <dbReference type="RuleBase" id="RU004262"/>
    </source>
</evidence>
<feature type="compositionally biased region" description="Low complexity" evidence="5">
    <location>
        <begin position="836"/>
        <end position="846"/>
    </location>
</feature>
<comment type="caution">
    <text evidence="8">The sequence shown here is derived from an EMBL/GenBank/DDBJ whole genome shotgun (WGS) entry which is preliminary data.</text>
</comment>
<dbReference type="GO" id="GO:0016042">
    <property type="term" value="P:lipid catabolic process"/>
    <property type="evidence" value="ECO:0007669"/>
    <property type="project" value="TreeGrafter"/>
</dbReference>
<dbReference type="InterPro" id="IPR029058">
    <property type="entry name" value="AB_hydrolase_fold"/>
</dbReference>
<dbReference type="PRINTS" id="PR00821">
    <property type="entry name" value="TAGLIPASE"/>
</dbReference>
<evidence type="ECO:0000256" key="1">
    <source>
        <dbReference type="ARBA" id="ARBA00004613"/>
    </source>
</evidence>
<feature type="compositionally biased region" description="Polar residues" evidence="5">
    <location>
        <begin position="182"/>
        <end position="193"/>
    </location>
</feature>
<organism evidence="8">
    <name type="scientific">Dermatophagoides farinae</name>
    <name type="common">American house dust mite</name>
    <dbReference type="NCBI Taxonomy" id="6954"/>
    <lineage>
        <taxon>Eukaryota</taxon>
        <taxon>Metazoa</taxon>
        <taxon>Ecdysozoa</taxon>
        <taxon>Arthropoda</taxon>
        <taxon>Chelicerata</taxon>
        <taxon>Arachnida</taxon>
        <taxon>Acari</taxon>
        <taxon>Acariformes</taxon>
        <taxon>Sarcoptiformes</taxon>
        <taxon>Astigmata</taxon>
        <taxon>Psoroptidia</taxon>
        <taxon>Analgoidea</taxon>
        <taxon>Pyroglyphidae</taxon>
        <taxon>Dermatophagoidinae</taxon>
        <taxon>Dermatophagoides</taxon>
    </lineage>
</organism>
<dbReference type="Pfam" id="PF00151">
    <property type="entry name" value="Lipase"/>
    <property type="match status" value="1"/>
</dbReference>
<keyword evidence="6" id="KW-0732">Signal</keyword>
<feature type="region of interest" description="Disordered" evidence="5">
    <location>
        <begin position="827"/>
        <end position="853"/>
    </location>
</feature>
<dbReference type="CDD" id="cd00707">
    <property type="entry name" value="Pancreat_lipase_like"/>
    <property type="match status" value="1"/>
</dbReference>
<reference evidence="8" key="2">
    <citation type="journal article" date="2021" name="World Allergy Organ. J.">
        <title>Chromosome-level assembly of Dermatophagoides farinae genome and transcriptome reveals two novel allergens Der f 37 and Der f 39.</title>
        <authorList>
            <person name="Chen J."/>
            <person name="Cai Z."/>
            <person name="Fan D."/>
            <person name="Hu J."/>
            <person name="Hou Y."/>
            <person name="He Y."/>
            <person name="Zhang Z."/>
            <person name="Zhao Z."/>
            <person name="Gao P."/>
            <person name="Hu W."/>
            <person name="Sun J."/>
            <person name="Li J."/>
            <person name="Ji K."/>
        </authorList>
    </citation>
    <scope>NUCLEOTIDE SEQUENCE</scope>
    <source>
        <strain evidence="8">JKM2019</strain>
    </source>
</reference>
<reference evidence="8" key="1">
    <citation type="submission" date="2020-06" db="EMBL/GenBank/DDBJ databases">
        <authorList>
            <person name="Ji K."/>
            <person name="Li J."/>
        </authorList>
    </citation>
    <scope>NUCLEOTIDE SEQUENCE</scope>
    <source>
        <strain evidence="8">JKM2019</strain>
        <tissue evidence="8">Whole body</tissue>
    </source>
</reference>
<evidence type="ECO:0000256" key="5">
    <source>
        <dbReference type="SAM" id="MobiDB-lite"/>
    </source>
</evidence>
<evidence type="ECO:0000256" key="6">
    <source>
        <dbReference type="SAM" id="SignalP"/>
    </source>
</evidence>
<dbReference type="GO" id="GO:0005615">
    <property type="term" value="C:extracellular space"/>
    <property type="evidence" value="ECO:0007669"/>
    <property type="project" value="TreeGrafter"/>
</dbReference>
<dbReference type="PANTHER" id="PTHR11610">
    <property type="entry name" value="LIPASE"/>
    <property type="match status" value="1"/>
</dbReference>
<comment type="subcellular location">
    <subcellularLocation>
        <location evidence="1">Secreted</location>
    </subcellularLocation>
</comment>
<feature type="region of interest" description="Disordered" evidence="5">
    <location>
        <begin position="675"/>
        <end position="704"/>
    </location>
</feature>
<sequence>MYLNICGLLFLLIAHISNCQSFEDRHQQCSTRSTHFGVHPLSEDYYDSLDCSSSSSSSLPTDYEIWKAIKTSLTDWHRNQKFASADSNDVNRHRRLIRTKREQLSSLQGGEDDVQQSQTPQQQVCYEHFGCFRHKGPFDYLNTLPASPESIGTTFSLHTRKNPIEGEPLDYDDDDDDNDQDSSTTGKSIPIHSSFNSTNGVKIIIHGFGSSSKRPWVQKMTEVLLQLDDFNIINVDWQNGSKLPNYVQAAANTQLVGKQIARLIRKIERLYYVPPSRFHLIGFSLGAHVAGFAGQEITNISRITGLDPASPLFEGYPVNVRLDPSDAKFVDVIHSNGDGFIRGGLGVYEPMGSVDFYPNGGRVQVGCSTALGALTNILYHGQWNLLCNHRRAFRFFIDSVHQDCTFRAFSCTSYEDYVRGLCFYCGPDGRRCSNMGYFANLSQGRGQMYLITRDKEPFCVNQFRVQIQFTKEQGVTWESERIQGLIVAHPKLTNVSEITLTYTKYRGWIYYGLNEWHIDRIELLDSNFVIKTYCRQRITLPNTVPVHLKLFATNCTINLNGDNHQQGLFPNMKNNEINVPESQKQMPVRTGTTWPPNIINTHPSVRPSIYAAYMIRPTGAEQHLTTAISNPSSLQPMHVSYDYDMASAGGPFLNQDQNGQSPPLFELLSRHSYGRDRTNKAESISDNQNSDSVDQSANVNHQQPQTNSIITPILNGASRMFWKFWTNFNQPPSPTMATSTTTANHSAYGMTSTLHSHQMASASSGTFGMRAVPSSPMTIQQPIVDRILILSPMTGVSEHLQKPEPKLGNDIDNNMNVGQEILSQFENEDDQENTDIKNNNQNDNEIIGTSKKPFRGAGADKHYILYSIIPMGSTNNDEQRSSMSPIRHTTATIMLQPIHLINTYQVIPSNNYNDNNNNMMISTTMMTPIVSSSKNRNLLSPSAPPLE</sequence>
<comment type="similarity">
    <text evidence="2 4">Belongs to the AB hydrolase superfamily. Lipase family.</text>
</comment>
<dbReference type="GO" id="GO:0016298">
    <property type="term" value="F:lipase activity"/>
    <property type="evidence" value="ECO:0007669"/>
    <property type="project" value="InterPro"/>
</dbReference>
<dbReference type="InterPro" id="IPR033906">
    <property type="entry name" value="Lipase_N"/>
</dbReference>
<keyword evidence="3" id="KW-0964">Secreted</keyword>
<evidence type="ECO:0000259" key="7">
    <source>
        <dbReference type="Pfam" id="PF00151"/>
    </source>
</evidence>
<dbReference type="InterPro" id="IPR013818">
    <property type="entry name" value="Lipase"/>
</dbReference>
<dbReference type="PANTHER" id="PTHR11610:SF186">
    <property type="entry name" value="FI22312P1"/>
    <property type="match status" value="1"/>
</dbReference>
<evidence type="ECO:0000256" key="3">
    <source>
        <dbReference type="ARBA" id="ARBA00022525"/>
    </source>
</evidence>
<feature type="chain" id="PRO_5039731457" evidence="6">
    <location>
        <begin position="20"/>
        <end position="947"/>
    </location>
</feature>
<dbReference type="SUPFAM" id="SSF53474">
    <property type="entry name" value="alpha/beta-Hydrolases"/>
    <property type="match status" value="1"/>
</dbReference>